<evidence type="ECO:0000313" key="3">
    <source>
        <dbReference type="Proteomes" id="UP001165289"/>
    </source>
</evidence>
<reference evidence="2 3" key="1">
    <citation type="journal article" date="2023" name="BMC Biol.">
        <title>The compact genome of the sponge Oopsacas minuta (Hexactinellida) is lacking key metazoan core genes.</title>
        <authorList>
            <person name="Santini S."/>
            <person name="Schenkelaars Q."/>
            <person name="Jourda C."/>
            <person name="Duchesne M."/>
            <person name="Belahbib H."/>
            <person name="Rocher C."/>
            <person name="Selva M."/>
            <person name="Riesgo A."/>
            <person name="Vervoort M."/>
            <person name="Leys S.P."/>
            <person name="Kodjabachian L."/>
            <person name="Le Bivic A."/>
            <person name="Borchiellini C."/>
            <person name="Claverie J.M."/>
            <person name="Renard E."/>
        </authorList>
    </citation>
    <scope>NUCLEOTIDE SEQUENCE [LARGE SCALE GENOMIC DNA]</scope>
    <source>
        <strain evidence="2">SPO-2</strain>
    </source>
</reference>
<accession>A0AAV7KMD4</accession>
<gene>
    <name evidence="2" type="ORF">LOD99_9582</name>
</gene>
<dbReference type="EMBL" id="JAKMXF010000001">
    <property type="protein sequence ID" value="KAI6661995.1"/>
    <property type="molecule type" value="Genomic_DNA"/>
</dbReference>
<protein>
    <submittedName>
        <fullName evidence="2">Uncharacterized protein</fullName>
    </submittedName>
</protein>
<evidence type="ECO:0000313" key="2">
    <source>
        <dbReference type="EMBL" id="KAI6661995.1"/>
    </source>
</evidence>
<feature type="region of interest" description="Disordered" evidence="1">
    <location>
        <begin position="166"/>
        <end position="245"/>
    </location>
</feature>
<sequence length="421" mass="47982">MTLSDQIALGQQKINVLLEGMQELNEERLMQEETNTLMAITQTFDLLIQILVERKENLLLETKAIYEEAFASVYQRRIDVQSMIENIKKLEEESNTATNKPLFQAETEISCLKKKYEDVLLAVDEQLADIKNPVCSFELEQDTFLRGLLDLSNQVEEINKKESFPKRTLCKSHSQSINNDNNDSLEVESDRPNTAGNHIGSDTPTLSSPDKKHKLPLTMREYTREPNSHNRSTPTLDRIPYKDNYYDKNGGRDNLTYAVNGDAPFIRKSIPSDKLVIQTNYPNTTFQDNFRSPQLPKKNISAKSHKVLKKLNGEMEGGAVGMGVRRINSCDTSEVTDFNKLQKYRQRENYARKEPLRKLQSQDSIDSGEGNGNASGHTKRRNSKSLLQSYKSKKDSKSVGDMVRTLSLNSKQKIRLPEVNI</sequence>
<comment type="caution">
    <text evidence="2">The sequence shown here is derived from an EMBL/GenBank/DDBJ whole genome shotgun (WGS) entry which is preliminary data.</text>
</comment>
<dbReference type="AlphaFoldDB" id="A0AAV7KMD4"/>
<name>A0AAV7KMD4_9METZ</name>
<proteinExistence type="predicted"/>
<organism evidence="2 3">
    <name type="scientific">Oopsacas minuta</name>
    <dbReference type="NCBI Taxonomy" id="111878"/>
    <lineage>
        <taxon>Eukaryota</taxon>
        <taxon>Metazoa</taxon>
        <taxon>Porifera</taxon>
        <taxon>Hexactinellida</taxon>
        <taxon>Hexasterophora</taxon>
        <taxon>Lyssacinosida</taxon>
        <taxon>Leucopsacidae</taxon>
        <taxon>Oopsacas</taxon>
    </lineage>
</organism>
<keyword evidence="3" id="KW-1185">Reference proteome</keyword>
<feature type="compositionally biased region" description="Polar residues" evidence="1">
    <location>
        <begin position="171"/>
        <end position="184"/>
    </location>
</feature>
<feature type="region of interest" description="Disordered" evidence="1">
    <location>
        <begin position="349"/>
        <end position="404"/>
    </location>
</feature>
<feature type="compositionally biased region" description="Polar residues" evidence="1">
    <location>
        <begin position="192"/>
        <end position="208"/>
    </location>
</feature>
<evidence type="ECO:0000256" key="1">
    <source>
        <dbReference type="SAM" id="MobiDB-lite"/>
    </source>
</evidence>
<dbReference type="Proteomes" id="UP001165289">
    <property type="component" value="Unassembled WGS sequence"/>
</dbReference>